<evidence type="ECO:0000256" key="2">
    <source>
        <dbReference type="ARBA" id="ARBA00022448"/>
    </source>
</evidence>
<evidence type="ECO:0000256" key="6">
    <source>
        <dbReference type="ARBA" id="ARBA00023136"/>
    </source>
</evidence>
<feature type="transmembrane region" description="Helical" evidence="7">
    <location>
        <begin position="236"/>
        <end position="261"/>
    </location>
</feature>
<dbReference type="InterPro" id="IPR002528">
    <property type="entry name" value="MATE_fam"/>
</dbReference>
<evidence type="ECO:0000256" key="3">
    <source>
        <dbReference type="ARBA" id="ARBA00022475"/>
    </source>
</evidence>
<dbReference type="NCBIfam" id="TIGR00797">
    <property type="entry name" value="matE"/>
    <property type="match status" value="1"/>
</dbReference>
<dbReference type="InterPro" id="IPR052031">
    <property type="entry name" value="Membrane_Transporter-Flippase"/>
</dbReference>
<evidence type="ECO:0000256" key="4">
    <source>
        <dbReference type="ARBA" id="ARBA00022692"/>
    </source>
</evidence>
<dbReference type="OrthoDB" id="9776324at2"/>
<dbReference type="GO" id="GO:0005886">
    <property type="term" value="C:plasma membrane"/>
    <property type="evidence" value="ECO:0007669"/>
    <property type="project" value="UniProtKB-SubCell"/>
</dbReference>
<feature type="transmembrane region" description="Helical" evidence="7">
    <location>
        <begin position="281"/>
        <end position="297"/>
    </location>
</feature>
<keyword evidence="4 7" id="KW-0812">Transmembrane</keyword>
<evidence type="ECO:0000313" key="9">
    <source>
        <dbReference type="Proteomes" id="UP000199544"/>
    </source>
</evidence>
<feature type="transmembrane region" description="Helical" evidence="7">
    <location>
        <begin position="412"/>
        <end position="432"/>
    </location>
</feature>
<comment type="subcellular location">
    <subcellularLocation>
        <location evidence="1">Cell membrane</location>
        <topology evidence="1">Multi-pass membrane protein</topology>
    </subcellularLocation>
</comment>
<dbReference type="Pfam" id="PF01554">
    <property type="entry name" value="MatE"/>
    <property type="match status" value="2"/>
</dbReference>
<keyword evidence="6 7" id="KW-0472">Membrane</keyword>
<reference evidence="9" key="1">
    <citation type="submission" date="2016-10" db="EMBL/GenBank/DDBJ databases">
        <authorList>
            <person name="Varghese N."/>
            <person name="Submissions S."/>
        </authorList>
    </citation>
    <scope>NUCLEOTIDE SEQUENCE [LARGE SCALE GENOMIC DNA]</scope>
    <source>
        <strain evidence="9">CGMCC 1.6854</strain>
    </source>
</reference>
<name>A0A1H0ADJ5_9BACL</name>
<dbReference type="STRING" id="459525.SAMN04488137_4068"/>
<feature type="transmembrane region" description="Helical" evidence="7">
    <location>
        <begin position="53"/>
        <end position="75"/>
    </location>
</feature>
<feature type="transmembrane region" description="Helical" evidence="7">
    <location>
        <begin position="136"/>
        <end position="157"/>
    </location>
</feature>
<feature type="transmembrane region" description="Helical" evidence="7">
    <location>
        <begin position="169"/>
        <end position="189"/>
    </location>
</feature>
<feature type="transmembrane region" description="Helical" evidence="7">
    <location>
        <begin position="355"/>
        <end position="376"/>
    </location>
</feature>
<feature type="transmembrane region" description="Helical" evidence="7">
    <location>
        <begin position="318"/>
        <end position="343"/>
    </location>
</feature>
<accession>A0A1H0ADJ5</accession>
<dbReference type="RefSeq" id="WP_090237468.1">
    <property type="nucleotide sequence ID" value="NZ_FNHW01000002.1"/>
</dbReference>
<feature type="transmembrane region" description="Helical" evidence="7">
    <location>
        <begin position="12"/>
        <end position="33"/>
    </location>
</feature>
<feature type="transmembrane region" description="Helical" evidence="7">
    <location>
        <begin position="383"/>
        <end position="400"/>
    </location>
</feature>
<dbReference type="InterPro" id="IPR048279">
    <property type="entry name" value="MdtK-like"/>
</dbReference>
<dbReference type="PANTHER" id="PTHR43549">
    <property type="entry name" value="MULTIDRUG RESISTANCE PROTEIN YPNP-RELATED"/>
    <property type="match status" value="1"/>
</dbReference>
<keyword evidence="2" id="KW-0813">Transport</keyword>
<dbReference type="GO" id="GO:0042910">
    <property type="term" value="F:xenobiotic transmembrane transporter activity"/>
    <property type="evidence" value="ECO:0007669"/>
    <property type="project" value="InterPro"/>
</dbReference>
<keyword evidence="5 7" id="KW-1133">Transmembrane helix</keyword>
<evidence type="ECO:0000313" key="8">
    <source>
        <dbReference type="EMBL" id="SDN31692.1"/>
    </source>
</evidence>
<dbReference type="CDD" id="cd13138">
    <property type="entry name" value="MATE_yoeA_like"/>
    <property type="match status" value="1"/>
</dbReference>
<evidence type="ECO:0000256" key="7">
    <source>
        <dbReference type="SAM" id="Phobius"/>
    </source>
</evidence>
<feature type="transmembrane region" description="Helical" evidence="7">
    <location>
        <begin position="96"/>
        <end position="116"/>
    </location>
</feature>
<dbReference type="EMBL" id="FNHW01000002">
    <property type="protein sequence ID" value="SDN31692.1"/>
    <property type="molecule type" value="Genomic_DNA"/>
</dbReference>
<protein>
    <submittedName>
        <fullName evidence="8">Putative efflux protein, MATE family</fullName>
    </submittedName>
</protein>
<keyword evidence="3" id="KW-1003">Cell membrane</keyword>
<dbReference type="PANTHER" id="PTHR43549:SF3">
    <property type="entry name" value="MULTIDRUG RESISTANCE PROTEIN YPNP-RELATED"/>
    <property type="match status" value="1"/>
</dbReference>
<organism evidence="8 9">
    <name type="scientific">Fictibacillus solisalsi</name>
    <dbReference type="NCBI Taxonomy" id="459525"/>
    <lineage>
        <taxon>Bacteria</taxon>
        <taxon>Bacillati</taxon>
        <taxon>Bacillota</taxon>
        <taxon>Bacilli</taxon>
        <taxon>Bacillales</taxon>
        <taxon>Fictibacillaceae</taxon>
        <taxon>Fictibacillus</taxon>
    </lineage>
</organism>
<dbReference type="Proteomes" id="UP000199544">
    <property type="component" value="Unassembled WGS sequence"/>
</dbReference>
<proteinExistence type="predicted"/>
<feature type="transmembrane region" description="Helical" evidence="7">
    <location>
        <begin position="195"/>
        <end position="215"/>
    </location>
</feature>
<dbReference type="GO" id="GO:0015297">
    <property type="term" value="F:antiporter activity"/>
    <property type="evidence" value="ECO:0007669"/>
    <property type="project" value="InterPro"/>
</dbReference>
<dbReference type="PIRSF" id="PIRSF006603">
    <property type="entry name" value="DinF"/>
    <property type="match status" value="1"/>
</dbReference>
<evidence type="ECO:0000256" key="1">
    <source>
        <dbReference type="ARBA" id="ARBA00004651"/>
    </source>
</evidence>
<evidence type="ECO:0000256" key="5">
    <source>
        <dbReference type="ARBA" id="ARBA00022989"/>
    </source>
</evidence>
<gene>
    <name evidence="8" type="ORF">SAMN04488137_4068</name>
</gene>
<sequence length="451" mass="49315">MALSHDFTKGNLFKSMIFYSWPIFLSNLLQVSFQIIDSYWVGNLLGSREVGAISISSTVIFAVLSFIIGINGAALTVLSQQKGADDAEGLRKSVNAFVTLLGCLAILLGMIGFFSSQWLLKLLGTPQSVMPMAENYLQINFAGILFLFGYNFISTILRAMGDSKTPVQFVLIAVILNAILDPLFISGFHLGLNGAAYATIFSQGVAFLYGVYHSVKTGKVPFEVPHWPESYYLKTVTALGLPAGFQMLLISGGVAAIMSVVASFGEDVVAGFGVAQRMDSLIMLPAMTLGSAVNSMAGQNIGANKWHRVSLVARNGIYLILSVTLLISGIVFAGATWFISLFVKDTETIEFGAQYLRSIAFFYPFLGINFVLNGVVRASGAMVQVLILNLISFWILRYPLTYLFAEWLGERGIAFGMSVSFIISSVFAILYYKLGKWKDIRILKHEKEKDA</sequence>
<keyword evidence="9" id="KW-1185">Reference proteome</keyword>
<dbReference type="AlphaFoldDB" id="A0A1H0ADJ5"/>